<evidence type="ECO:0000256" key="1">
    <source>
        <dbReference type="SAM" id="Phobius"/>
    </source>
</evidence>
<feature type="transmembrane region" description="Helical" evidence="1">
    <location>
        <begin position="263"/>
        <end position="285"/>
    </location>
</feature>
<keyword evidence="3" id="KW-1185">Reference proteome</keyword>
<organism evidence="2 3">
    <name type="scientific">Polytolypa hystricis (strain UAMH7299)</name>
    <dbReference type="NCBI Taxonomy" id="1447883"/>
    <lineage>
        <taxon>Eukaryota</taxon>
        <taxon>Fungi</taxon>
        <taxon>Dikarya</taxon>
        <taxon>Ascomycota</taxon>
        <taxon>Pezizomycotina</taxon>
        <taxon>Eurotiomycetes</taxon>
        <taxon>Eurotiomycetidae</taxon>
        <taxon>Onygenales</taxon>
        <taxon>Onygenales incertae sedis</taxon>
        <taxon>Polytolypa</taxon>
    </lineage>
</organism>
<gene>
    <name evidence="2" type="ORF">AJ80_02332</name>
</gene>
<feature type="transmembrane region" description="Helical" evidence="1">
    <location>
        <begin position="354"/>
        <end position="376"/>
    </location>
</feature>
<keyword evidence="1" id="KW-1133">Transmembrane helix</keyword>
<comment type="caution">
    <text evidence="2">The sequence shown here is derived from an EMBL/GenBank/DDBJ whole genome shotgun (WGS) entry which is preliminary data.</text>
</comment>
<sequence length="397" mass="42584">MSAITHAVVRRGVDITVQHFSKADNNDGDEKEPEQLPGYAAFILVSTITVFVIAAFLIQYSYGMVVATLAIVEDPQAGHYLAVNTVDTDPTANDDDINKTTPRNAVDDNTSFAIPKPITSKIRTAIRHLQSRGGRLAPFRGFGLFLLWSITRGIIGGIFAAILTPLGLNNYAFHLFPRALAEIALATVELAWVHVVISEPSTKSMWKRIPGFSSWKKFAPVVTLRAVASQLTQILPLVLGQLMHVFDIRDGKIYPVPAEGENGARNVALGMLAIFGLSLVLTVLVDIPATVTMIRVGASMLPEEDESIVPFDRTFGGRTTNALVGGSGKIGMLDAWKTFTWPARVRLVKLLAKVLAVALAIGALAGAVVSLEVALLGGGKLGKLFPNAPEKGGVNVW</sequence>
<keyword evidence="1" id="KW-0812">Transmembrane</keyword>
<dbReference type="OrthoDB" id="2896006at2759"/>
<dbReference type="EMBL" id="PDNA01000022">
    <property type="protein sequence ID" value="PGH23552.1"/>
    <property type="molecule type" value="Genomic_DNA"/>
</dbReference>
<keyword evidence="1" id="KW-0472">Membrane</keyword>
<name>A0A2B7YRR2_POLH7</name>
<reference evidence="2 3" key="1">
    <citation type="submission" date="2017-10" db="EMBL/GenBank/DDBJ databases">
        <title>Comparative genomics in systemic dimorphic fungi from Ajellomycetaceae.</title>
        <authorList>
            <person name="Munoz J.F."/>
            <person name="Mcewen J.G."/>
            <person name="Clay O.K."/>
            <person name="Cuomo C.A."/>
        </authorList>
    </citation>
    <scope>NUCLEOTIDE SEQUENCE [LARGE SCALE GENOMIC DNA]</scope>
    <source>
        <strain evidence="2 3">UAMH7299</strain>
    </source>
</reference>
<dbReference type="Proteomes" id="UP000224634">
    <property type="component" value="Unassembled WGS sequence"/>
</dbReference>
<feature type="transmembrane region" description="Helical" evidence="1">
    <location>
        <begin position="218"/>
        <end position="243"/>
    </location>
</feature>
<evidence type="ECO:0000313" key="3">
    <source>
        <dbReference type="Proteomes" id="UP000224634"/>
    </source>
</evidence>
<feature type="transmembrane region" description="Helical" evidence="1">
    <location>
        <begin position="175"/>
        <end position="197"/>
    </location>
</feature>
<dbReference type="STRING" id="1447883.A0A2B7YRR2"/>
<dbReference type="AlphaFoldDB" id="A0A2B7YRR2"/>
<evidence type="ECO:0000313" key="2">
    <source>
        <dbReference type="EMBL" id="PGH23552.1"/>
    </source>
</evidence>
<feature type="transmembrane region" description="Helical" evidence="1">
    <location>
        <begin position="39"/>
        <end position="58"/>
    </location>
</feature>
<feature type="transmembrane region" description="Helical" evidence="1">
    <location>
        <begin position="142"/>
        <end position="163"/>
    </location>
</feature>
<accession>A0A2B7YRR2</accession>
<protein>
    <submittedName>
        <fullName evidence="2">Uncharacterized protein</fullName>
    </submittedName>
</protein>
<proteinExistence type="predicted"/>